<dbReference type="Proteomes" id="UP000005408">
    <property type="component" value="Unassembled WGS sequence"/>
</dbReference>
<accession>A0A8W8IHE9</accession>
<protein>
    <submittedName>
        <fullName evidence="1">Uncharacterized protein</fullName>
    </submittedName>
</protein>
<dbReference type="AlphaFoldDB" id="A0A8W8IHE9"/>
<evidence type="ECO:0000313" key="2">
    <source>
        <dbReference type="Proteomes" id="UP000005408"/>
    </source>
</evidence>
<evidence type="ECO:0000313" key="1">
    <source>
        <dbReference type="EnsemblMetazoa" id="G13959.1:cds"/>
    </source>
</evidence>
<reference evidence="1" key="1">
    <citation type="submission" date="2022-08" db="UniProtKB">
        <authorList>
            <consortium name="EnsemblMetazoa"/>
        </authorList>
    </citation>
    <scope>IDENTIFICATION</scope>
    <source>
        <strain evidence="1">05x7-T-G4-1.051#20</strain>
    </source>
</reference>
<organism evidence="1 2">
    <name type="scientific">Magallana gigas</name>
    <name type="common">Pacific oyster</name>
    <name type="synonym">Crassostrea gigas</name>
    <dbReference type="NCBI Taxonomy" id="29159"/>
    <lineage>
        <taxon>Eukaryota</taxon>
        <taxon>Metazoa</taxon>
        <taxon>Spiralia</taxon>
        <taxon>Lophotrochozoa</taxon>
        <taxon>Mollusca</taxon>
        <taxon>Bivalvia</taxon>
        <taxon>Autobranchia</taxon>
        <taxon>Pteriomorphia</taxon>
        <taxon>Ostreida</taxon>
        <taxon>Ostreoidea</taxon>
        <taxon>Ostreidae</taxon>
        <taxon>Magallana</taxon>
    </lineage>
</organism>
<sequence length="135" mass="14821">MESCTATEGEQTKSSSSVNTVLSFPLKMEIQMLIVLVVISKAETNTDSCKDILQGHLTGQLTSALGAYQVEALRREFKSFTDIIEKSMNEFKENIKSEVKTHAGNTSAVYTRWGKKTCPSNAELVHSGKVNNCLS</sequence>
<name>A0A8W8IHE9_MAGGI</name>
<dbReference type="EnsemblMetazoa" id="G13959.1">
    <property type="protein sequence ID" value="G13959.1:cds"/>
    <property type="gene ID" value="G13959"/>
</dbReference>
<keyword evidence="2" id="KW-1185">Reference proteome</keyword>
<proteinExistence type="predicted"/>